<feature type="domain" description="EAL" evidence="7">
    <location>
        <begin position="648"/>
        <end position="898"/>
    </location>
</feature>
<reference evidence="9 10" key="1">
    <citation type="journal article" date="2019" name="Environ. Microbiol.">
        <title>Species interactions and distinct microbial communities in high Arctic permafrost affected cryosols are associated with the CH4 and CO2 gas fluxes.</title>
        <authorList>
            <person name="Altshuler I."/>
            <person name="Hamel J."/>
            <person name="Turney S."/>
            <person name="Magnuson E."/>
            <person name="Levesque R."/>
            <person name="Greer C."/>
            <person name="Whyte L.G."/>
        </authorList>
    </citation>
    <scope>NUCLEOTIDE SEQUENCE [LARGE SCALE GENOMIC DNA]</scope>
    <source>
        <strain evidence="9 10">S13Y</strain>
    </source>
</reference>
<dbReference type="Pfam" id="PF00990">
    <property type="entry name" value="GGDEF"/>
    <property type="match status" value="1"/>
</dbReference>
<proteinExistence type="predicted"/>
<dbReference type="InterPro" id="IPR029787">
    <property type="entry name" value="Nucleotide_cyclase"/>
</dbReference>
<dbReference type="PANTHER" id="PTHR44757:SF4">
    <property type="entry name" value="DIGUANYLATE CYCLASE DGCE-RELATED"/>
    <property type="match status" value="1"/>
</dbReference>
<dbReference type="Gene3D" id="3.30.70.270">
    <property type="match status" value="1"/>
</dbReference>
<dbReference type="GO" id="GO:0003824">
    <property type="term" value="F:catalytic activity"/>
    <property type="evidence" value="ECO:0007669"/>
    <property type="project" value="UniProtKB-ARBA"/>
</dbReference>
<dbReference type="InterPro" id="IPR000160">
    <property type="entry name" value="GGDEF_dom"/>
</dbReference>
<dbReference type="CDD" id="cd01948">
    <property type="entry name" value="EAL"/>
    <property type="match status" value="1"/>
</dbReference>
<dbReference type="PANTHER" id="PTHR44757">
    <property type="entry name" value="DIGUANYLATE CYCLASE DGCP"/>
    <property type="match status" value="1"/>
</dbReference>
<dbReference type="InterPro" id="IPR006189">
    <property type="entry name" value="CHASE_dom"/>
</dbReference>
<dbReference type="SUPFAM" id="SSF55073">
    <property type="entry name" value="Nucleotide cyclase"/>
    <property type="match status" value="1"/>
</dbReference>
<dbReference type="SMART" id="SM00267">
    <property type="entry name" value="GGDEF"/>
    <property type="match status" value="1"/>
</dbReference>
<dbReference type="InterPro" id="IPR035919">
    <property type="entry name" value="EAL_sf"/>
</dbReference>
<dbReference type="PROSITE" id="PS50883">
    <property type="entry name" value="EAL"/>
    <property type="match status" value="1"/>
</dbReference>
<dbReference type="PROSITE" id="PS50839">
    <property type="entry name" value="CHASE"/>
    <property type="match status" value="1"/>
</dbReference>
<comment type="cofactor">
    <cofactor evidence="1">
        <name>Mg(2+)</name>
        <dbReference type="ChEBI" id="CHEBI:18420"/>
    </cofactor>
</comment>
<gene>
    <name evidence="9" type="ORF">EAH88_14045</name>
</gene>
<feature type="domain" description="GGDEF" evidence="8">
    <location>
        <begin position="503"/>
        <end position="637"/>
    </location>
</feature>
<comment type="caution">
    <text evidence="9">The sequence shown here is derived from an EMBL/GenBank/DDBJ whole genome shotgun (WGS) entry which is preliminary data.</text>
</comment>
<dbReference type="GO" id="GO:0007165">
    <property type="term" value="P:signal transduction"/>
    <property type="evidence" value="ECO:0007669"/>
    <property type="project" value="UniProtKB-ARBA"/>
</dbReference>
<dbReference type="InterPro" id="IPR043128">
    <property type="entry name" value="Rev_trsase/Diguanyl_cyclase"/>
</dbReference>
<dbReference type="InterPro" id="IPR042240">
    <property type="entry name" value="CHASE_sf"/>
</dbReference>
<dbReference type="AlphaFoldDB" id="A0A502C3X1"/>
<evidence type="ECO:0000256" key="5">
    <source>
        <dbReference type="ARBA" id="ARBA00023136"/>
    </source>
</evidence>
<keyword evidence="3" id="KW-0812">Transmembrane</keyword>
<dbReference type="InterPro" id="IPR001633">
    <property type="entry name" value="EAL_dom"/>
</dbReference>
<evidence type="ECO:0000256" key="3">
    <source>
        <dbReference type="ARBA" id="ARBA00022692"/>
    </source>
</evidence>
<dbReference type="Pfam" id="PF03924">
    <property type="entry name" value="CHASE"/>
    <property type="match status" value="1"/>
</dbReference>
<dbReference type="InterPro" id="IPR000014">
    <property type="entry name" value="PAS"/>
</dbReference>
<dbReference type="SUPFAM" id="SSF55785">
    <property type="entry name" value="PYP-like sensor domain (PAS domain)"/>
    <property type="match status" value="1"/>
</dbReference>
<dbReference type="InterPro" id="IPR035965">
    <property type="entry name" value="PAS-like_dom_sf"/>
</dbReference>
<evidence type="ECO:0000259" key="8">
    <source>
        <dbReference type="PROSITE" id="PS50887"/>
    </source>
</evidence>
<sequence>MVPLPEKQDFNNPLAATAERHNEIDSAIPASPRRHLAAYLWSLLALLVGLAVTLVVHDQQEQRHEAERTFVRNELANKSYAALQAKLHSAEALLRAVQTLFLASDEVTAAEFGSFYLNMRPREQFPSLLALAYAQREVWPDGEHYITRWVDPLPGNEAVAGLDVGAQPRNLAGLLASRDSDRVTLSAPFHPVQQAMSSAPDDGITMRLPIFSSGRPPQTVNERRERMRGSIAMSFRVSHLIGDALPDRLTRELHLKITDATDPGAQLLFDSQPGLAAPASGYRFERRLVYGGRAWDIVMQPLDSGAAPIEWSRSALPAGLLVSVLLAMLVFSVVSTRQRALDLGWQMSRRYRESEERFRALNDLLPVLVLLAEVESGRITYANQAARDRLGGRVDERDMPDLFEDRNLRTRLRGPDTRGCGRLEAQLRLGEGASFWASVAISRIVLSGHDKLLMVANDISEQRQLTELLSHQASHDALTELYNRREFERRLQAALALTDSATPPAVLLYLDLDQFKLINDTSGHLAGDQLLAQLAIVMRKQLGGTDVLARLGGDEFGVLVADVADRADAEQIAERMRRCIDGYVFIWEQRSYTISASIGGVMIDRPDILVKDLLTHADTACYMAKEMGRNRVHFYSERDDETVRRHGEMEWANRLRWAVDEHRLVLMYQEIWPLPLVAGGEPDIEVLLRFRDESGQLVVPGVFMPAAERYGLMPVVDRWVVQTTLAHFDRLHPAGAGLHMVAINLSGASVEDEALAGLIVGWLQQYKVEPSRVCFEITETVAVRNLSHVVRFMEQLRTAGCRIALDDFGAGMSSFTYLKNLPLDIIKIDGSFVRDMLTDPVSHLMVKAVTDIGHRLGLEVVAEWVTDMETVQALMLLGVNRVQGFSLHHPELAAFQRD</sequence>
<dbReference type="Gene3D" id="3.20.20.450">
    <property type="entry name" value="EAL domain"/>
    <property type="match status" value="1"/>
</dbReference>
<comment type="subcellular location">
    <subcellularLocation>
        <location evidence="2">Membrane</location>
    </subcellularLocation>
</comment>
<evidence type="ECO:0000313" key="10">
    <source>
        <dbReference type="Proteomes" id="UP000319486"/>
    </source>
</evidence>
<dbReference type="SMART" id="SM00052">
    <property type="entry name" value="EAL"/>
    <property type="match status" value="1"/>
</dbReference>
<dbReference type="Gene3D" id="3.30.450.20">
    <property type="entry name" value="PAS domain"/>
    <property type="match status" value="1"/>
</dbReference>
<dbReference type="Gene3D" id="3.30.450.350">
    <property type="entry name" value="CHASE domain"/>
    <property type="match status" value="1"/>
</dbReference>
<dbReference type="Proteomes" id="UP000319486">
    <property type="component" value="Unassembled WGS sequence"/>
</dbReference>
<evidence type="ECO:0000259" key="6">
    <source>
        <dbReference type="PROSITE" id="PS50839"/>
    </source>
</evidence>
<evidence type="ECO:0000256" key="4">
    <source>
        <dbReference type="ARBA" id="ARBA00022989"/>
    </source>
</evidence>
<dbReference type="Pfam" id="PF13188">
    <property type="entry name" value="PAS_8"/>
    <property type="match status" value="1"/>
</dbReference>
<feature type="domain" description="CHASE" evidence="6">
    <location>
        <begin position="143"/>
        <end position="245"/>
    </location>
</feature>
<dbReference type="FunFam" id="3.30.70.270:FF:000001">
    <property type="entry name" value="Diguanylate cyclase domain protein"/>
    <property type="match status" value="1"/>
</dbReference>
<evidence type="ECO:0000256" key="1">
    <source>
        <dbReference type="ARBA" id="ARBA00001946"/>
    </source>
</evidence>
<protein>
    <submittedName>
        <fullName evidence="9">EAL domain-containing protein</fullName>
    </submittedName>
</protein>
<dbReference type="CDD" id="cd01949">
    <property type="entry name" value="GGDEF"/>
    <property type="match status" value="1"/>
</dbReference>
<keyword evidence="10" id="KW-1185">Reference proteome</keyword>
<evidence type="ECO:0000313" key="9">
    <source>
        <dbReference type="EMBL" id="TPG06446.1"/>
    </source>
</evidence>
<dbReference type="GO" id="GO:0016020">
    <property type="term" value="C:membrane"/>
    <property type="evidence" value="ECO:0007669"/>
    <property type="project" value="UniProtKB-SubCell"/>
</dbReference>
<keyword evidence="4" id="KW-1133">Transmembrane helix</keyword>
<organism evidence="9 10">
    <name type="scientific">Rhodanobacter glycinis</name>
    <dbReference type="NCBI Taxonomy" id="582702"/>
    <lineage>
        <taxon>Bacteria</taxon>
        <taxon>Pseudomonadati</taxon>
        <taxon>Pseudomonadota</taxon>
        <taxon>Gammaproteobacteria</taxon>
        <taxon>Lysobacterales</taxon>
        <taxon>Rhodanobacteraceae</taxon>
        <taxon>Rhodanobacter</taxon>
    </lineage>
</organism>
<dbReference type="SUPFAM" id="SSF141868">
    <property type="entry name" value="EAL domain-like"/>
    <property type="match status" value="1"/>
</dbReference>
<dbReference type="Pfam" id="PF00563">
    <property type="entry name" value="EAL"/>
    <property type="match status" value="1"/>
</dbReference>
<name>A0A502C3X1_9GAMM</name>
<dbReference type="EMBL" id="RCZO01000008">
    <property type="protein sequence ID" value="TPG06446.1"/>
    <property type="molecule type" value="Genomic_DNA"/>
</dbReference>
<dbReference type="SMART" id="SM01079">
    <property type="entry name" value="CHASE"/>
    <property type="match status" value="1"/>
</dbReference>
<dbReference type="NCBIfam" id="TIGR00254">
    <property type="entry name" value="GGDEF"/>
    <property type="match status" value="1"/>
</dbReference>
<evidence type="ECO:0000256" key="2">
    <source>
        <dbReference type="ARBA" id="ARBA00004370"/>
    </source>
</evidence>
<dbReference type="InterPro" id="IPR052155">
    <property type="entry name" value="Biofilm_reg_signaling"/>
</dbReference>
<dbReference type="CDD" id="cd00130">
    <property type="entry name" value="PAS"/>
    <property type="match status" value="1"/>
</dbReference>
<accession>A0A502C3X1</accession>
<keyword evidence="5" id="KW-0472">Membrane</keyword>
<dbReference type="PROSITE" id="PS50887">
    <property type="entry name" value="GGDEF"/>
    <property type="match status" value="1"/>
</dbReference>
<evidence type="ECO:0000259" key="7">
    <source>
        <dbReference type="PROSITE" id="PS50883"/>
    </source>
</evidence>